<keyword evidence="1" id="KW-1133">Transmembrane helix</keyword>
<feature type="transmembrane region" description="Helical" evidence="1">
    <location>
        <begin position="38"/>
        <end position="60"/>
    </location>
</feature>
<evidence type="ECO:0000256" key="1">
    <source>
        <dbReference type="SAM" id="Phobius"/>
    </source>
</evidence>
<reference evidence="3" key="2">
    <citation type="submission" date="2021-05" db="UniProtKB">
        <authorList>
            <consortium name="EnsemblPlants"/>
        </authorList>
    </citation>
    <scope>IDENTIFICATION</scope>
    <source>
        <strain evidence="3">subsp. malaccensis</strain>
    </source>
</reference>
<dbReference type="OMA" id="MINWICI"/>
<dbReference type="InParanoid" id="A0A804K1L5"/>
<reference evidence="2" key="1">
    <citation type="submission" date="2021-03" db="EMBL/GenBank/DDBJ databases">
        <authorList>
            <consortium name="Genoscope - CEA"/>
            <person name="William W."/>
        </authorList>
    </citation>
    <scope>NUCLEOTIDE SEQUENCE</scope>
    <source>
        <strain evidence="2">Doubled-haploid Pahang</strain>
    </source>
</reference>
<evidence type="ECO:0000313" key="4">
    <source>
        <dbReference type="Proteomes" id="UP000012960"/>
    </source>
</evidence>
<accession>A0A804K1L5</accession>
<proteinExistence type="predicted"/>
<keyword evidence="4" id="KW-1185">Reference proteome</keyword>
<name>A0A804K1L5_MUSAM</name>
<dbReference type="Gramene" id="Ma08_t01080.1">
    <property type="protein sequence ID" value="Ma08_p01080.1"/>
    <property type="gene ID" value="Ma08_g01080"/>
</dbReference>
<dbReference type="EnsemblPlants" id="Ma08_t01080.1">
    <property type="protein sequence ID" value="Ma08_p01080.1"/>
    <property type="gene ID" value="Ma08_g01080"/>
</dbReference>
<protein>
    <submittedName>
        <fullName evidence="2">(wild Malaysian banana) hypothetical protein</fullName>
    </submittedName>
</protein>
<sequence length="74" mass="8780">MVRHRHSHLSPRNICYESPLPCITWLSMYNPRRFGMPWMINWICIILGVTLMILAQIGGLRKLIIQAKTYQFYS</sequence>
<keyword evidence="1" id="KW-0472">Membrane</keyword>
<organism evidence="3 4">
    <name type="scientific">Musa acuminata subsp. malaccensis</name>
    <name type="common">Wild banana</name>
    <name type="synonym">Musa malaccensis</name>
    <dbReference type="NCBI Taxonomy" id="214687"/>
    <lineage>
        <taxon>Eukaryota</taxon>
        <taxon>Viridiplantae</taxon>
        <taxon>Streptophyta</taxon>
        <taxon>Embryophyta</taxon>
        <taxon>Tracheophyta</taxon>
        <taxon>Spermatophyta</taxon>
        <taxon>Magnoliopsida</taxon>
        <taxon>Liliopsida</taxon>
        <taxon>Zingiberales</taxon>
        <taxon>Musaceae</taxon>
        <taxon>Musa</taxon>
    </lineage>
</organism>
<dbReference type="EMBL" id="HG996472">
    <property type="protein sequence ID" value="CAG1830241.1"/>
    <property type="molecule type" value="Genomic_DNA"/>
</dbReference>
<dbReference type="Proteomes" id="UP000012960">
    <property type="component" value="Unplaced"/>
</dbReference>
<gene>
    <name evidence="2" type="ORF">GSMUA_334960.1</name>
</gene>
<evidence type="ECO:0000313" key="3">
    <source>
        <dbReference type="EnsemblPlants" id="Ma08_p01080.1"/>
    </source>
</evidence>
<evidence type="ECO:0000313" key="2">
    <source>
        <dbReference type="EMBL" id="CAG1830241.1"/>
    </source>
</evidence>
<keyword evidence="1" id="KW-0812">Transmembrane</keyword>
<dbReference type="AlphaFoldDB" id="A0A804K1L5"/>